<accession>A0ACA9LW46</accession>
<keyword evidence="2" id="KW-1185">Reference proteome</keyword>
<evidence type="ECO:0000313" key="1">
    <source>
        <dbReference type="EMBL" id="CAG8554402.1"/>
    </source>
</evidence>
<name>A0ACA9LW46_9GLOM</name>
<organism evidence="1 2">
    <name type="scientific">Cetraspora pellucida</name>
    <dbReference type="NCBI Taxonomy" id="1433469"/>
    <lineage>
        <taxon>Eukaryota</taxon>
        <taxon>Fungi</taxon>
        <taxon>Fungi incertae sedis</taxon>
        <taxon>Mucoromycota</taxon>
        <taxon>Glomeromycotina</taxon>
        <taxon>Glomeromycetes</taxon>
        <taxon>Diversisporales</taxon>
        <taxon>Gigasporaceae</taxon>
        <taxon>Cetraspora</taxon>
    </lineage>
</organism>
<dbReference type="Proteomes" id="UP000789366">
    <property type="component" value="Unassembled WGS sequence"/>
</dbReference>
<evidence type="ECO:0000313" key="2">
    <source>
        <dbReference type="Proteomes" id="UP000789366"/>
    </source>
</evidence>
<proteinExistence type="predicted"/>
<sequence>MCIKKQVVINELSRISLLCSNKSDYLNEKIELFEFLENFKGYLNYILKKSDTVKWENRNEVLSQINTKQTEEKQLPSIILRVPYDTILFKTKNYSKILQDSYNEILKPLKLQKPVLCITNMPSLVRILARSSTGHPIPNPIQNYMMTKNM</sequence>
<dbReference type="EMBL" id="CAJVPW010005401">
    <property type="protein sequence ID" value="CAG8554402.1"/>
    <property type="molecule type" value="Genomic_DNA"/>
</dbReference>
<comment type="caution">
    <text evidence="1">The sequence shown here is derived from an EMBL/GenBank/DDBJ whole genome shotgun (WGS) entry which is preliminary data.</text>
</comment>
<gene>
    <name evidence="1" type="ORF">SPELUC_LOCUS5339</name>
</gene>
<reference evidence="1" key="1">
    <citation type="submission" date="2021-06" db="EMBL/GenBank/DDBJ databases">
        <authorList>
            <person name="Kallberg Y."/>
            <person name="Tangrot J."/>
            <person name="Rosling A."/>
        </authorList>
    </citation>
    <scope>NUCLEOTIDE SEQUENCE</scope>
    <source>
        <strain evidence="1">28 12/20/2015</strain>
    </source>
</reference>
<protein>
    <submittedName>
        <fullName evidence="1">13881_t:CDS:1</fullName>
    </submittedName>
</protein>